<feature type="domain" description="XdhC Rossmann" evidence="1">
    <location>
        <begin position="173"/>
        <end position="293"/>
    </location>
</feature>
<gene>
    <name evidence="2" type="ORF">GCM10009788_26080</name>
</gene>
<dbReference type="InterPro" id="IPR052698">
    <property type="entry name" value="MoCofactor_Util/Proc"/>
</dbReference>
<dbReference type="Gene3D" id="3.40.50.720">
    <property type="entry name" value="NAD(P)-binding Rossmann-like Domain"/>
    <property type="match status" value="1"/>
</dbReference>
<dbReference type="EMBL" id="BAAAOR010000023">
    <property type="protein sequence ID" value="GAA1521000.1"/>
    <property type="molecule type" value="Genomic_DNA"/>
</dbReference>
<evidence type="ECO:0000259" key="1">
    <source>
        <dbReference type="Pfam" id="PF13478"/>
    </source>
</evidence>
<evidence type="ECO:0000313" key="3">
    <source>
        <dbReference type="Proteomes" id="UP001500842"/>
    </source>
</evidence>
<evidence type="ECO:0000313" key="2">
    <source>
        <dbReference type="EMBL" id="GAA1521000.1"/>
    </source>
</evidence>
<dbReference type="Pfam" id="PF13478">
    <property type="entry name" value="XdhC_C"/>
    <property type="match status" value="1"/>
</dbReference>
<comment type="caution">
    <text evidence="2">The sequence shown here is derived from an EMBL/GenBank/DDBJ whole genome shotgun (WGS) entry which is preliminary data.</text>
</comment>
<dbReference type="Proteomes" id="UP001500842">
    <property type="component" value="Unassembled WGS sequence"/>
</dbReference>
<reference evidence="2 3" key="1">
    <citation type="journal article" date="2019" name="Int. J. Syst. Evol. Microbiol.">
        <title>The Global Catalogue of Microorganisms (GCM) 10K type strain sequencing project: providing services to taxonomists for standard genome sequencing and annotation.</title>
        <authorList>
            <consortium name="The Broad Institute Genomics Platform"/>
            <consortium name="The Broad Institute Genome Sequencing Center for Infectious Disease"/>
            <person name="Wu L."/>
            <person name="Ma J."/>
        </authorList>
    </citation>
    <scope>NUCLEOTIDE SEQUENCE [LARGE SCALE GENOMIC DNA]</scope>
    <source>
        <strain evidence="2 3">JCM 14942</strain>
    </source>
</reference>
<organism evidence="2 3">
    <name type="scientific">Nocardioides humi</name>
    <dbReference type="NCBI Taxonomy" id="449461"/>
    <lineage>
        <taxon>Bacteria</taxon>
        <taxon>Bacillati</taxon>
        <taxon>Actinomycetota</taxon>
        <taxon>Actinomycetes</taxon>
        <taxon>Propionibacteriales</taxon>
        <taxon>Nocardioidaceae</taxon>
        <taxon>Nocardioides</taxon>
    </lineage>
</organism>
<dbReference type="PANTHER" id="PTHR30388">
    <property type="entry name" value="ALDEHYDE OXIDOREDUCTASE MOLYBDENUM COFACTOR ASSEMBLY PROTEIN"/>
    <property type="match status" value="1"/>
</dbReference>
<dbReference type="InterPro" id="IPR027051">
    <property type="entry name" value="XdhC_Rossmann_dom"/>
</dbReference>
<sequence>MYEISVSVDACVRAGTRADVLWVVSGAEEVGGDPNGALVLTAGGGRMGSLLSGALDDQAAGLTAGGVSSRLVELEVDTLGALVSGVPEGARVRALLAPAADFPAGFWGRLWAGAPLCLVTHLDGDRITGIEFHEEAEVADLGEDVARFFSRGTTGSRVEADRVVTALWPVPRLALVGGGPILEAVEQSAGLLGWQVLRFGSPGEAAPLLLGLGALDAVLVASHDLTAAGNALSAALSGSAGYVGALGTPAMNRARLEWLSSRGVEGLDRIHGPAGLDLGARKPAEVALAVLAEALAVRSGHTGRSLRDLAEADSGLP</sequence>
<keyword evidence="3" id="KW-1185">Reference proteome</keyword>
<name>A0ABN2AMP6_9ACTN</name>
<protein>
    <submittedName>
        <fullName evidence="2">XdhC family protein</fullName>
    </submittedName>
</protein>
<proteinExistence type="predicted"/>
<accession>A0ABN2AMP6</accession>
<dbReference type="PANTHER" id="PTHR30388:SF6">
    <property type="entry name" value="XANTHINE DEHYDROGENASE SUBUNIT A-RELATED"/>
    <property type="match status" value="1"/>
</dbReference>